<dbReference type="AlphaFoldDB" id="A0A391NWB8"/>
<dbReference type="GO" id="GO:0005524">
    <property type="term" value="F:ATP binding"/>
    <property type="evidence" value="ECO:0007669"/>
    <property type="project" value="UniProtKB-UniRule"/>
</dbReference>
<keyword evidence="1" id="KW-0067">ATP-binding</keyword>
<evidence type="ECO:0000313" key="3">
    <source>
        <dbReference type="EMBL" id="GCA65277.1"/>
    </source>
</evidence>
<evidence type="ECO:0000259" key="2">
    <source>
        <dbReference type="PROSITE" id="PS50011"/>
    </source>
</evidence>
<keyword evidence="4" id="KW-1185">Reference proteome</keyword>
<dbReference type="Gene3D" id="3.30.200.20">
    <property type="entry name" value="Phosphorylase Kinase, domain 1"/>
    <property type="match status" value="1"/>
</dbReference>
<protein>
    <recommendedName>
        <fullName evidence="2">Protein kinase domain-containing protein</fullName>
    </recommendedName>
</protein>
<dbReference type="EMBL" id="BDIP01010530">
    <property type="protein sequence ID" value="GCA65277.1"/>
    <property type="molecule type" value="Genomic_DNA"/>
</dbReference>
<comment type="caution">
    <text evidence="3">The sequence shown here is derived from an EMBL/GenBank/DDBJ whole genome shotgun (WGS) entry which is preliminary data.</text>
</comment>
<dbReference type="Proteomes" id="UP000265618">
    <property type="component" value="Unassembled WGS sequence"/>
</dbReference>
<accession>A0A391NWB8</accession>
<gene>
    <name evidence="3" type="ORF">KIPB_016748</name>
</gene>
<dbReference type="GO" id="GO:0004672">
    <property type="term" value="F:protein kinase activity"/>
    <property type="evidence" value="ECO:0007669"/>
    <property type="project" value="InterPro"/>
</dbReference>
<keyword evidence="1" id="KW-0547">Nucleotide-binding</keyword>
<dbReference type="InterPro" id="IPR011009">
    <property type="entry name" value="Kinase-like_dom_sf"/>
</dbReference>
<sequence length="41" mass="4479">MSLIERYTIKSVLGEGSFGVVIKAERDGCTYACKLVDPNSK</sequence>
<feature type="domain" description="Protein kinase" evidence="2">
    <location>
        <begin position="7"/>
        <end position="41"/>
    </location>
</feature>
<reference evidence="3 4" key="1">
    <citation type="journal article" date="2018" name="PLoS ONE">
        <title>The draft genome of Kipferlia bialata reveals reductive genome evolution in fornicate parasites.</title>
        <authorList>
            <person name="Tanifuji G."/>
            <person name="Takabayashi S."/>
            <person name="Kume K."/>
            <person name="Takagi M."/>
            <person name="Nakayama T."/>
            <person name="Kamikawa R."/>
            <person name="Inagaki Y."/>
            <person name="Hashimoto T."/>
        </authorList>
    </citation>
    <scope>NUCLEOTIDE SEQUENCE [LARGE SCALE GENOMIC DNA]</scope>
    <source>
        <strain evidence="3">NY0173</strain>
    </source>
</reference>
<dbReference type="InterPro" id="IPR000719">
    <property type="entry name" value="Prot_kinase_dom"/>
</dbReference>
<evidence type="ECO:0000313" key="4">
    <source>
        <dbReference type="Proteomes" id="UP000265618"/>
    </source>
</evidence>
<dbReference type="PROSITE" id="PS50011">
    <property type="entry name" value="PROTEIN_KINASE_DOM"/>
    <property type="match status" value="1"/>
</dbReference>
<feature type="non-terminal residue" evidence="3">
    <location>
        <position position="1"/>
    </location>
</feature>
<dbReference type="SUPFAM" id="SSF56112">
    <property type="entry name" value="Protein kinase-like (PK-like)"/>
    <property type="match status" value="1"/>
</dbReference>
<organism evidence="3 4">
    <name type="scientific">Kipferlia bialata</name>
    <dbReference type="NCBI Taxonomy" id="797122"/>
    <lineage>
        <taxon>Eukaryota</taxon>
        <taxon>Metamonada</taxon>
        <taxon>Carpediemonas-like organisms</taxon>
        <taxon>Kipferlia</taxon>
    </lineage>
</organism>
<evidence type="ECO:0000256" key="1">
    <source>
        <dbReference type="PROSITE-ProRule" id="PRU10141"/>
    </source>
</evidence>
<dbReference type="InterPro" id="IPR017441">
    <property type="entry name" value="Protein_kinase_ATP_BS"/>
</dbReference>
<name>A0A391NWB8_9EUKA</name>
<dbReference type="PROSITE" id="PS00107">
    <property type="entry name" value="PROTEIN_KINASE_ATP"/>
    <property type="match status" value="1"/>
</dbReference>
<proteinExistence type="predicted"/>
<feature type="binding site" evidence="1">
    <location>
        <position position="34"/>
    </location>
    <ligand>
        <name>ATP</name>
        <dbReference type="ChEBI" id="CHEBI:30616"/>
    </ligand>
</feature>